<dbReference type="Proteomes" id="UP000235145">
    <property type="component" value="Unassembled WGS sequence"/>
</dbReference>
<comment type="caution">
    <text evidence="3">The sequence shown here is derived from an EMBL/GenBank/DDBJ whole genome shotgun (WGS) entry which is preliminary data.</text>
</comment>
<evidence type="ECO:0000313" key="3">
    <source>
        <dbReference type="EMBL" id="KAJ0199364.1"/>
    </source>
</evidence>
<keyword evidence="2" id="KW-0472">Membrane</keyword>
<feature type="transmembrane region" description="Helical" evidence="2">
    <location>
        <begin position="204"/>
        <end position="220"/>
    </location>
</feature>
<keyword evidence="2" id="KW-1133">Transmembrane helix</keyword>
<evidence type="ECO:0000313" key="4">
    <source>
        <dbReference type="Proteomes" id="UP000235145"/>
    </source>
</evidence>
<keyword evidence="2" id="KW-0812">Transmembrane</keyword>
<sequence length="221" mass="25890">MSKQKIHKHQSHLINTLNPKDILLIISSLQCYWYHNFIIVSFRFVLKLFFSLRFVWSLSWFHMSLESSPFLLRTSSISATNVEIVFLNQKKRSSVKGMTSGGFSHETNMFSVGAEVLPSRLKIHKIDYGEMHMWSCSVIRTSRTKRNPGPSSGVISWVDEENHKHQVECQNLELEIHNEELQIQNSDLEIHNEELEIQNRNQKMLLIVSWILFFGIIVYKL</sequence>
<name>A0A9R1V5Q2_LACSA</name>
<dbReference type="AlphaFoldDB" id="A0A9R1V5Q2"/>
<feature type="coiled-coil region" evidence="1">
    <location>
        <begin position="162"/>
        <end position="201"/>
    </location>
</feature>
<organism evidence="3 4">
    <name type="scientific">Lactuca sativa</name>
    <name type="common">Garden lettuce</name>
    <dbReference type="NCBI Taxonomy" id="4236"/>
    <lineage>
        <taxon>Eukaryota</taxon>
        <taxon>Viridiplantae</taxon>
        <taxon>Streptophyta</taxon>
        <taxon>Embryophyta</taxon>
        <taxon>Tracheophyta</taxon>
        <taxon>Spermatophyta</taxon>
        <taxon>Magnoliopsida</taxon>
        <taxon>eudicotyledons</taxon>
        <taxon>Gunneridae</taxon>
        <taxon>Pentapetalae</taxon>
        <taxon>asterids</taxon>
        <taxon>campanulids</taxon>
        <taxon>Asterales</taxon>
        <taxon>Asteraceae</taxon>
        <taxon>Cichorioideae</taxon>
        <taxon>Cichorieae</taxon>
        <taxon>Lactucinae</taxon>
        <taxon>Lactuca</taxon>
    </lineage>
</organism>
<keyword evidence="1" id="KW-0175">Coiled coil</keyword>
<reference evidence="3 4" key="1">
    <citation type="journal article" date="2017" name="Nat. Commun.">
        <title>Genome assembly with in vitro proximity ligation data and whole-genome triplication in lettuce.</title>
        <authorList>
            <person name="Reyes-Chin-Wo S."/>
            <person name="Wang Z."/>
            <person name="Yang X."/>
            <person name="Kozik A."/>
            <person name="Arikit S."/>
            <person name="Song C."/>
            <person name="Xia L."/>
            <person name="Froenicke L."/>
            <person name="Lavelle D.O."/>
            <person name="Truco M.J."/>
            <person name="Xia R."/>
            <person name="Zhu S."/>
            <person name="Xu C."/>
            <person name="Xu H."/>
            <person name="Xu X."/>
            <person name="Cox K."/>
            <person name="Korf I."/>
            <person name="Meyers B.C."/>
            <person name="Michelmore R.W."/>
        </authorList>
    </citation>
    <scope>NUCLEOTIDE SEQUENCE [LARGE SCALE GENOMIC DNA]</scope>
    <source>
        <strain evidence="4">cv. Salinas</strain>
        <tissue evidence="3">Seedlings</tissue>
    </source>
</reference>
<keyword evidence="4" id="KW-1185">Reference proteome</keyword>
<gene>
    <name evidence="3" type="ORF">LSAT_V11C600314590</name>
</gene>
<accession>A0A9R1V5Q2</accession>
<evidence type="ECO:0000256" key="1">
    <source>
        <dbReference type="SAM" id="Coils"/>
    </source>
</evidence>
<proteinExistence type="predicted"/>
<dbReference type="EMBL" id="NBSK02000006">
    <property type="protein sequence ID" value="KAJ0199364.1"/>
    <property type="molecule type" value="Genomic_DNA"/>
</dbReference>
<protein>
    <submittedName>
        <fullName evidence="3">Uncharacterized protein</fullName>
    </submittedName>
</protein>
<evidence type="ECO:0000256" key="2">
    <source>
        <dbReference type="SAM" id="Phobius"/>
    </source>
</evidence>